<dbReference type="InterPro" id="IPR036390">
    <property type="entry name" value="WH_DNA-bd_sf"/>
</dbReference>
<dbReference type="Gene3D" id="1.10.10.10">
    <property type="entry name" value="Winged helix-like DNA-binding domain superfamily/Winged helix DNA-binding domain"/>
    <property type="match status" value="1"/>
</dbReference>
<dbReference type="AlphaFoldDB" id="A0A2H1IAL4"/>
<dbReference type="Pfam" id="PF13412">
    <property type="entry name" value="HTH_24"/>
    <property type="match status" value="1"/>
</dbReference>
<dbReference type="SUPFAM" id="SSF46785">
    <property type="entry name" value="Winged helix' DNA-binding domain"/>
    <property type="match status" value="1"/>
</dbReference>
<organism evidence="1 2">
    <name type="scientific">Brevibacterium antiquum CNRZ 918</name>
    <dbReference type="NCBI Taxonomy" id="1255637"/>
    <lineage>
        <taxon>Bacteria</taxon>
        <taxon>Bacillati</taxon>
        <taxon>Actinomycetota</taxon>
        <taxon>Actinomycetes</taxon>
        <taxon>Micrococcales</taxon>
        <taxon>Brevibacteriaceae</taxon>
        <taxon>Brevibacterium</taxon>
    </lineage>
</organism>
<evidence type="ECO:0000313" key="1">
    <source>
        <dbReference type="EMBL" id="SMX72251.1"/>
    </source>
</evidence>
<dbReference type="InterPro" id="IPR036388">
    <property type="entry name" value="WH-like_DNA-bd_sf"/>
</dbReference>
<name>A0A2H1IAL4_9MICO</name>
<dbReference type="Proteomes" id="UP000234433">
    <property type="component" value="Unassembled WGS sequence"/>
</dbReference>
<dbReference type="GO" id="GO:0003700">
    <property type="term" value="F:DNA-binding transcription factor activity"/>
    <property type="evidence" value="ECO:0007669"/>
    <property type="project" value="InterPro"/>
</dbReference>
<gene>
    <name evidence="1" type="ORF">BANT918_00756</name>
</gene>
<accession>A0A2H1IAL4</accession>
<dbReference type="EMBL" id="FXZD01000002">
    <property type="protein sequence ID" value="SMX72251.1"/>
    <property type="molecule type" value="Genomic_DNA"/>
</dbReference>
<reference evidence="1 2" key="1">
    <citation type="submission" date="2017-03" db="EMBL/GenBank/DDBJ databases">
        <authorList>
            <person name="Afonso C.L."/>
            <person name="Miller P.J."/>
            <person name="Scott M.A."/>
            <person name="Spackman E."/>
            <person name="Goraichik I."/>
            <person name="Dimitrov K.M."/>
            <person name="Suarez D.L."/>
            <person name="Swayne D.E."/>
        </authorList>
    </citation>
    <scope>NUCLEOTIDE SEQUENCE [LARGE SCALE GENOMIC DNA]</scope>
    <source>
        <strain evidence="1 2">CNRZ 918</strain>
    </source>
</reference>
<evidence type="ECO:0000313" key="2">
    <source>
        <dbReference type="Proteomes" id="UP000234433"/>
    </source>
</evidence>
<sequence>MADLITRLDAARRAHGHQMDLGTADLRILWMFSDDRARTLKEIAEELRLEQSTVNRQINAALNAGLLRRDRRAGSAAHEFSASAEGERAFEADVEKSMAAYHLGLEALGTDIDEFLAGFSRFVEAYGQAVRPVPSGETEEPDADRTQ</sequence>
<protein>
    <submittedName>
        <fullName evidence="1">Helix-turn-helix domain-containing protein</fullName>
    </submittedName>
</protein>
<dbReference type="RefSeq" id="WP_208617997.1">
    <property type="nucleotide sequence ID" value="NZ_FXZD01000002.1"/>
</dbReference>
<proteinExistence type="predicted"/>